<reference evidence="3" key="1">
    <citation type="submission" date="2016-04" db="EMBL/GenBank/DDBJ databases">
        <authorList>
            <person name="Lyu Z."/>
            <person name="Lyu W."/>
        </authorList>
    </citation>
    <scope>NUCLEOTIDE SEQUENCE [LARGE SCALE GENOMIC DNA]</scope>
    <source>
        <strain evidence="3">C44</strain>
    </source>
</reference>
<proteinExistence type="predicted"/>
<protein>
    <submittedName>
        <fullName evidence="2">Permease</fullName>
    </submittedName>
</protein>
<dbReference type="Pfam" id="PF12730">
    <property type="entry name" value="ABC2_membrane_4"/>
    <property type="match status" value="1"/>
</dbReference>
<feature type="transmembrane region" description="Helical" evidence="1">
    <location>
        <begin position="172"/>
        <end position="189"/>
    </location>
</feature>
<keyword evidence="1" id="KW-1133">Transmembrane helix</keyword>
<organism evidence="2 3">
    <name type="scientific">Metabacillus litoralis</name>
    <dbReference type="NCBI Taxonomy" id="152268"/>
    <lineage>
        <taxon>Bacteria</taxon>
        <taxon>Bacillati</taxon>
        <taxon>Bacillota</taxon>
        <taxon>Bacilli</taxon>
        <taxon>Bacillales</taxon>
        <taxon>Bacillaceae</taxon>
        <taxon>Metabacillus</taxon>
    </lineage>
</organism>
<feature type="transmembrane region" description="Helical" evidence="1">
    <location>
        <begin position="105"/>
        <end position="132"/>
    </location>
</feature>
<comment type="caution">
    <text evidence="2">The sequence shown here is derived from an EMBL/GenBank/DDBJ whole genome shotgun (WGS) entry which is preliminary data.</text>
</comment>
<feature type="transmembrane region" description="Helical" evidence="1">
    <location>
        <begin position="209"/>
        <end position="229"/>
    </location>
</feature>
<evidence type="ECO:0000313" key="3">
    <source>
        <dbReference type="Proteomes" id="UP000078534"/>
    </source>
</evidence>
<feature type="transmembrane region" description="Helical" evidence="1">
    <location>
        <begin position="16"/>
        <end position="38"/>
    </location>
</feature>
<feature type="transmembrane region" description="Helical" evidence="1">
    <location>
        <begin position="58"/>
        <end position="80"/>
    </location>
</feature>
<sequence length="235" mass="26597">MLAVLQADLLKIKRKWFWFLVFLGPFGVIALQMVNYGVRYEYLVEGRENLWQDLIQNVNMFVAPALLLGITILASQIATIEHQQSSWKQLLSLPVKRRVVFSSKFIVTFMLLLLSCLLLFIGTCLLGIGLGFAESPIPFVAILKNSFYPLLAGLPLLAIHIWLSITLDNQAIPLTVGIFGAVVTLFAYYAPDWVIWKWPLLYGDKEPIWFVTVGIIVGVIILLIGMIDFQKRDVK</sequence>
<gene>
    <name evidence="2" type="ORF">A6K24_18715</name>
</gene>
<dbReference type="CDD" id="cd21809">
    <property type="entry name" value="ABC-2_lan_permease-like"/>
    <property type="match status" value="1"/>
</dbReference>
<dbReference type="STRING" id="152268.A6K24_18715"/>
<accession>A0A179T595</accession>
<feature type="transmembrane region" description="Helical" evidence="1">
    <location>
        <begin position="147"/>
        <end position="165"/>
    </location>
</feature>
<dbReference type="Proteomes" id="UP000078534">
    <property type="component" value="Unassembled WGS sequence"/>
</dbReference>
<name>A0A179T595_9BACI</name>
<dbReference type="AlphaFoldDB" id="A0A179T595"/>
<keyword evidence="1" id="KW-0812">Transmembrane</keyword>
<evidence type="ECO:0000256" key="1">
    <source>
        <dbReference type="SAM" id="Phobius"/>
    </source>
</evidence>
<keyword evidence="1" id="KW-0472">Membrane</keyword>
<dbReference type="OrthoDB" id="3190532at2"/>
<dbReference type="EMBL" id="LWSG01000007">
    <property type="protein sequence ID" value="OAS87773.1"/>
    <property type="molecule type" value="Genomic_DNA"/>
</dbReference>
<evidence type="ECO:0000313" key="2">
    <source>
        <dbReference type="EMBL" id="OAS87773.1"/>
    </source>
</evidence>
<keyword evidence="3" id="KW-1185">Reference proteome</keyword>
<dbReference type="RefSeq" id="WP_066329460.1">
    <property type="nucleotide sequence ID" value="NZ_LWSG01000007.1"/>
</dbReference>